<evidence type="ECO:0000259" key="8">
    <source>
        <dbReference type="Pfam" id="PF02687"/>
    </source>
</evidence>
<dbReference type="PANTHER" id="PTHR30572">
    <property type="entry name" value="MEMBRANE COMPONENT OF TRANSPORTER-RELATED"/>
    <property type="match status" value="1"/>
</dbReference>
<feature type="transmembrane region" description="Helical" evidence="7">
    <location>
        <begin position="915"/>
        <end position="937"/>
    </location>
</feature>
<dbReference type="GO" id="GO:0022857">
    <property type="term" value="F:transmembrane transporter activity"/>
    <property type="evidence" value="ECO:0007669"/>
    <property type="project" value="TreeGrafter"/>
</dbReference>
<dbReference type="EMBL" id="JACDUR010000014">
    <property type="protein sequence ID" value="MBA2897836.1"/>
    <property type="molecule type" value="Genomic_DNA"/>
</dbReference>
<dbReference type="RefSeq" id="WP_181616515.1">
    <property type="nucleotide sequence ID" value="NZ_BAABAM010000016.1"/>
</dbReference>
<feature type="transmembrane region" description="Helical" evidence="7">
    <location>
        <begin position="315"/>
        <end position="337"/>
    </location>
</feature>
<keyword evidence="10" id="KW-1185">Reference proteome</keyword>
<dbReference type="InterPro" id="IPR003838">
    <property type="entry name" value="ABC3_permease_C"/>
</dbReference>
<keyword evidence="2" id="KW-1003">Cell membrane</keyword>
<feature type="domain" description="ABC3 transporter permease C-terminal" evidence="8">
    <location>
        <begin position="867"/>
        <end position="980"/>
    </location>
</feature>
<protein>
    <recommendedName>
        <fullName evidence="8">ABC3 transporter permease C-terminal domain-containing protein</fullName>
    </recommendedName>
</protein>
<reference evidence="9 10" key="1">
    <citation type="submission" date="2020-07" db="EMBL/GenBank/DDBJ databases">
        <title>Genomic Encyclopedia of Type Strains, Phase IV (KMG-IV): sequencing the most valuable type-strain genomes for metagenomic binning, comparative biology and taxonomic classification.</title>
        <authorList>
            <person name="Goeker M."/>
        </authorList>
    </citation>
    <scope>NUCLEOTIDE SEQUENCE [LARGE SCALE GENOMIC DNA]</scope>
    <source>
        <strain evidence="9 10">DSM 45533</strain>
    </source>
</reference>
<feature type="transmembrane region" description="Helical" evidence="7">
    <location>
        <begin position="273"/>
        <end position="295"/>
    </location>
</feature>
<evidence type="ECO:0000256" key="7">
    <source>
        <dbReference type="SAM" id="Phobius"/>
    </source>
</evidence>
<comment type="similarity">
    <text evidence="6">Belongs to the ABC-4 integral membrane protein family.</text>
</comment>
<feature type="transmembrane region" description="Helical" evidence="7">
    <location>
        <begin position="957"/>
        <end position="984"/>
    </location>
</feature>
<accession>A0A7W0HWH5</accession>
<evidence type="ECO:0000256" key="4">
    <source>
        <dbReference type="ARBA" id="ARBA00022989"/>
    </source>
</evidence>
<feature type="transmembrane region" description="Helical" evidence="7">
    <location>
        <begin position="438"/>
        <end position="463"/>
    </location>
</feature>
<feature type="transmembrane region" description="Helical" evidence="7">
    <location>
        <begin position="484"/>
        <end position="510"/>
    </location>
</feature>
<dbReference type="GO" id="GO:0005886">
    <property type="term" value="C:plasma membrane"/>
    <property type="evidence" value="ECO:0007669"/>
    <property type="project" value="UniProtKB-SubCell"/>
</dbReference>
<keyword evidence="3 7" id="KW-0812">Transmembrane</keyword>
<comment type="subcellular location">
    <subcellularLocation>
        <location evidence="1">Cell membrane</location>
        <topology evidence="1">Multi-pass membrane protein</topology>
    </subcellularLocation>
</comment>
<evidence type="ECO:0000256" key="6">
    <source>
        <dbReference type="ARBA" id="ARBA00038076"/>
    </source>
</evidence>
<organism evidence="9 10">
    <name type="scientific">Nonomuraea soli</name>
    <dbReference type="NCBI Taxonomy" id="1032476"/>
    <lineage>
        <taxon>Bacteria</taxon>
        <taxon>Bacillati</taxon>
        <taxon>Actinomycetota</taxon>
        <taxon>Actinomycetes</taxon>
        <taxon>Streptosporangiales</taxon>
        <taxon>Streptosporangiaceae</taxon>
        <taxon>Nonomuraea</taxon>
    </lineage>
</organism>
<dbReference type="PANTHER" id="PTHR30572:SF4">
    <property type="entry name" value="ABC TRANSPORTER PERMEASE YTRF"/>
    <property type="match status" value="1"/>
</dbReference>
<proteinExistence type="inferred from homology"/>
<keyword evidence="5 7" id="KW-0472">Membrane</keyword>
<name>A0A7W0HWH5_9ACTN</name>
<gene>
    <name evidence="9" type="ORF">HNR30_009242</name>
</gene>
<feature type="transmembrane region" description="Helical" evidence="7">
    <location>
        <begin position="357"/>
        <end position="381"/>
    </location>
</feature>
<dbReference type="InterPro" id="IPR050250">
    <property type="entry name" value="Macrolide_Exporter_MacB"/>
</dbReference>
<comment type="caution">
    <text evidence="9">The sequence shown here is derived from an EMBL/GenBank/DDBJ whole genome shotgun (WGS) entry which is preliminary data.</text>
</comment>
<feature type="transmembrane region" description="Helical" evidence="7">
    <location>
        <begin position="402"/>
        <end position="426"/>
    </location>
</feature>
<evidence type="ECO:0000256" key="5">
    <source>
        <dbReference type="ARBA" id="ARBA00023136"/>
    </source>
</evidence>
<dbReference type="Proteomes" id="UP000530928">
    <property type="component" value="Unassembled WGS sequence"/>
</dbReference>
<dbReference type="AlphaFoldDB" id="A0A7W0HWH5"/>
<evidence type="ECO:0000256" key="3">
    <source>
        <dbReference type="ARBA" id="ARBA00022692"/>
    </source>
</evidence>
<evidence type="ECO:0000313" key="10">
    <source>
        <dbReference type="Proteomes" id="UP000530928"/>
    </source>
</evidence>
<evidence type="ECO:0000313" key="9">
    <source>
        <dbReference type="EMBL" id="MBA2897836.1"/>
    </source>
</evidence>
<feature type="domain" description="ABC3 transporter permease C-terminal" evidence="8">
    <location>
        <begin position="274"/>
        <end position="386"/>
    </location>
</feature>
<evidence type="ECO:0000256" key="1">
    <source>
        <dbReference type="ARBA" id="ARBA00004651"/>
    </source>
</evidence>
<evidence type="ECO:0000256" key="2">
    <source>
        <dbReference type="ARBA" id="ARBA00022475"/>
    </source>
</evidence>
<keyword evidence="4 7" id="KW-1133">Transmembrane helix</keyword>
<sequence>MILRGLWERRTLSLIVLIIAIIPVASAAVGPIYAAASRTTVVREVLRAAPAEARGWRYTTSGDVGAGVAAFTRGVDFLHPPVYGIETQGLLAAEDMNIPLIWQEGQCAHLRMIEGRCPQAPLEVIVSEAFGDKMGKKVTFANIVTELGGAAAELTVVGVYRPISHGDPFWFGRGMFTTVEGAKGDQRRAEPFFVTRETSSAITLVGSKRNWTNYAILGIDLAKVEGEDLETIAAMQAGAVALGRQTQAAVFSRLDDVIKTMRAQAGTLSVPTYVVIGQLVALAWLLLFQTVGDLVRARSQEIALARLRGHSLARVWRFALTEPLLLLALAFPLGLLAGRAAADLMIGALLPGVPLTVPATAPLAGAAALAGGLVAAVASAWRTARRPVTEEWRRTPRRTRPGWVIDAVVLALVGLGLVELLTAGVISDASGQRAGALAVPALLALALALLARRLLPALVRAFFGLTRRRGGLGAFLALRQVARGTVTAGSIVILATAFGLATFAVCAWTATIGNYAETARFHLGAPSVIEVTPVRPHELAEAVRKADPSALVAAPVVRVPGSVQMVATDPIRFTSVAYWDADLAAGRQIADATGLIRAPAMPRAWLTGDRVRFTVNHPSLRQDLAVRLMMTVSVPSRIGPIVVPVAYLTGTRSVREWNLPPACRTERCELRALRGELDYLSIAEPAPDPTSEVFGVTIAKLEIRQDGVWREVDAGLTRSSRWTGEGEASQDGLRLDVSDLTESSIRMATFPEELPAIVTGVPGRSPVPGLDGLNAAGVKAAAPTWAAPGLTGTGAIVDLEYADRIAYGLHSRARFEVWVTEGQAARITEALTAQGLGVLSVTHLADLQARFAGEGPGLALLLLLVSALAAAVLALGRTVLALYSSARRRRYELAALAASGAGLRSLRAALLVEQLITVGAGMLTGLGAGMLAARVALERIPQFAEPPTTPPLPFEIAPGPVALLVGGGVLVSVVAAVVVSEVLLRGIQVDRLREAQA</sequence>
<dbReference type="Pfam" id="PF02687">
    <property type="entry name" value="FtsX"/>
    <property type="match status" value="2"/>
</dbReference>
<feature type="transmembrane region" description="Helical" evidence="7">
    <location>
        <begin position="858"/>
        <end position="883"/>
    </location>
</feature>